<dbReference type="PROSITE" id="PS51257">
    <property type="entry name" value="PROKAR_LIPOPROTEIN"/>
    <property type="match status" value="1"/>
</dbReference>
<dbReference type="Proteomes" id="UP000273675">
    <property type="component" value="Unassembled WGS sequence"/>
</dbReference>
<protein>
    <recommendedName>
        <fullName evidence="2">DUF1214 domain-containing protein</fullName>
    </recommendedName>
</protein>
<dbReference type="EMBL" id="RBIM01000005">
    <property type="protein sequence ID" value="RKQ96005.1"/>
    <property type="molecule type" value="Genomic_DNA"/>
</dbReference>
<evidence type="ECO:0000259" key="2">
    <source>
        <dbReference type="Pfam" id="PF06742"/>
    </source>
</evidence>
<dbReference type="InterPro" id="IPR037049">
    <property type="entry name" value="DUF1214_C_sf"/>
</dbReference>
<name>A0A495D2J4_9PROT</name>
<evidence type="ECO:0000313" key="4">
    <source>
        <dbReference type="Proteomes" id="UP000273675"/>
    </source>
</evidence>
<sequence length="190" mass="20458">MTLRHVLTFLVGSACGAVLAATLVFSPIEIGGVSNGPWITNPHIGSSDANPLTRALVARRGLLALTREEAVYFTATRDSNDLNLSERCAYEITGEIPPARWWSITIYDEDSFLPRNGLDRHAVNSSSVDINGDGRVVIPVGQASPGAIATDQAGLFSLTLRLYHPDPIVLEGLDSLDFPRIERIGCEGDT</sequence>
<feature type="domain" description="DUF1214" evidence="2">
    <location>
        <begin position="69"/>
        <end position="166"/>
    </location>
</feature>
<proteinExistence type="predicted"/>
<dbReference type="PANTHER" id="PTHR36509">
    <property type="entry name" value="BLL3101 PROTEIN"/>
    <property type="match status" value="1"/>
</dbReference>
<dbReference type="PIRSF" id="PIRSF009471">
    <property type="entry name" value="UCP009471"/>
    <property type="match status" value="1"/>
</dbReference>
<feature type="chain" id="PRO_5019853646" description="DUF1214 domain-containing protein" evidence="1">
    <location>
        <begin position="21"/>
        <end position="190"/>
    </location>
</feature>
<evidence type="ECO:0000313" key="3">
    <source>
        <dbReference type="EMBL" id="RKQ96005.1"/>
    </source>
</evidence>
<comment type="caution">
    <text evidence="3">The sequence shown here is derived from an EMBL/GenBank/DDBJ whole genome shotgun (WGS) entry which is preliminary data.</text>
</comment>
<dbReference type="AlphaFoldDB" id="A0A495D2J4"/>
<dbReference type="InterPro" id="IPR012038">
    <property type="entry name" value="UCP009471"/>
</dbReference>
<dbReference type="Gene3D" id="2.60.120.600">
    <property type="entry name" value="Domain of unknown function DUF1214, C-terminal domain"/>
    <property type="match status" value="1"/>
</dbReference>
<dbReference type="OrthoDB" id="9777345at2"/>
<feature type="signal peptide" evidence="1">
    <location>
        <begin position="1"/>
        <end position="20"/>
    </location>
</feature>
<keyword evidence="1" id="KW-0732">Signal</keyword>
<dbReference type="Pfam" id="PF06742">
    <property type="entry name" value="DUF1214"/>
    <property type="match status" value="1"/>
</dbReference>
<organism evidence="3 4">
    <name type="scientific">Maricaulis maris</name>
    <dbReference type="NCBI Taxonomy" id="74318"/>
    <lineage>
        <taxon>Bacteria</taxon>
        <taxon>Pseudomonadati</taxon>
        <taxon>Pseudomonadota</taxon>
        <taxon>Alphaproteobacteria</taxon>
        <taxon>Maricaulales</taxon>
        <taxon>Maricaulaceae</taxon>
        <taxon>Maricaulis</taxon>
    </lineage>
</organism>
<dbReference type="InterPro" id="IPR010621">
    <property type="entry name" value="DUF1214"/>
</dbReference>
<dbReference type="PANTHER" id="PTHR36509:SF2">
    <property type="entry name" value="BLL3101 PROTEIN"/>
    <property type="match status" value="1"/>
</dbReference>
<accession>A0A495D2J4</accession>
<dbReference type="SUPFAM" id="SSF160935">
    <property type="entry name" value="VPA0735-like"/>
    <property type="match status" value="1"/>
</dbReference>
<reference evidence="3 4" key="1">
    <citation type="submission" date="2018-10" db="EMBL/GenBank/DDBJ databases">
        <title>Genomic Encyclopedia of Type Strains, Phase IV (KMG-IV): sequencing the most valuable type-strain genomes for metagenomic binning, comparative biology and taxonomic classification.</title>
        <authorList>
            <person name="Goeker M."/>
        </authorList>
    </citation>
    <scope>NUCLEOTIDE SEQUENCE [LARGE SCALE GENOMIC DNA]</scope>
    <source>
        <strain evidence="3 4">DSM 4734</strain>
    </source>
</reference>
<dbReference type="RefSeq" id="WP_121211573.1">
    <property type="nucleotide sequence ID" value="NZ_RBIM01000005.1"/>
</dbReference>
<gene>
    <name evidence="3" type="ORF">C7435_2254</name>
</gene>
<evidence type="ECO:0000256" key="1">
    <source>
        <dbReference type="SAM" id="SignalP"/>
    </source>
</evidence>